<sequence>MSTVKGKWRFAVAICTVAANVAGCGAPDLAAMRPTVHKPAVLVEIVGSPPFAPSASQLGTAGATAVEVVHVSSSTWRSEAEKELARRRLTGLMLVCDDASVVTPGLDELASSNPSVRFLVVSDWPAPLTESSNVAEVAQDPVGIAYSIGALCGDWMVALAPGSTSGAVYSGVPSLVYVPEGASAAEQKAFFVGLYQTNANVRVVPLPQQAAPSLSSYGYAVELGVLGGDASPAAIQSLRGVTPNWGCFGTATNPGCAIAPGHLDPSEVLRAFKVLASPASWRSGEHLVLDLSSVALYDKGLPASVITAWAALQVRAELEAARADAAFSSLPANVRSNLENTFHLS</sequence>
<evidence type="ECO:0000313" key="1">
    <source>
        <dbReference type="EMBL" id="AEJ43342.1"/>
    </source>
</evidence>
<dbReference type="Proteomes" id="UP000000292">
    <property type="component" value="Chromosome"/>
</dbReference>
<dbReference type="EMBL" id="CP002902">
    <property type="protein sequence ID" value="AEJ43342.1"/>
    <property type="molecule type" value="Genomic_DNA"/>
</dbReference>
<gene>
    <name evidence="1" type="ordered locus">TC41_1406</name>
</gene>
<dbReference type="HOGENOM" id="CLU_803247_0_0_9"/>
<dbReference type="STRING" id="1048834.TC41_1406"/>
<evidence type="ECO:0000313" key="2">
    <source>
        <dbReference type="Proteomes" id="UP000000292"/>
    </source>
</evidence>
<reference evidence="1 2" key="1">
    <citation type="journal article" date="2011" name="J. Bacteriol.">
        <title>Complete Genome Sequence of Alicyclobacillus acidocaldarius Strain Tc-4-1.</title>
        <authorList>
            <person name="Chen Y."/>
            <person name="He Y."/>
            <person name="Zhang B."/>
            <person name="Yang J."/>
            <person name="Li W."/>
            <person name="Dong Z."/>
            <person name="Hu S."/>
        </authorList>
    </citation>
    <scope>NUCLEOTIDE SEQUENCE [LARGE SCALE GENOMIC DNA]</scope>
    <source>
        <strain evidence="1 2">Tc-4-1</strain>
    </source>
</reference>
<reference evidence="2" key="2">
    <citation type="submission" date="2011-06" db="EMBL/GenBank/DDBJ databases">
        <title>The complete genome sequence of Alicyclobacillus acidocaldarius sp. Tc-4-1.</title>
        <authorList>
            <person name="Chen Y."/>
            <person name="He Y."/>
            <person name="Dong Z."/>
            <person name="Hu S."/>
        </authorList>
    </citation>
    <scope>NUCLEOTIDE SEQUENCE [LARGE SCALE GENOMIC DNA]</scope>
    <source>
        <strain evidence="2">Tc-4-1</strain>
    </source>
</reference>
<proteinExistence type="predicted"/>
<name>F8IIL0_ALIAT</name>
<dbReference type="KEGG" id="aad:TC41_1406"/>
<dbReference type="PATRIC" id="fig|1048834.4.peg.1339"/>
<organism evidence="1 2">
    <name type="scientific">Alicyclobacillus acidocaldarius (strain Tc-4-1)</name>
    <name type="common">Bacillus acidocaldarius</name>
    <dbReference type="NCBI Taxonomy" id="1048834"/>
    <lineage>
        <taxon>Bacteria</taxon>
        <taxon>Bacillati</taxon>
        <taxon>Bacillota</taxon>
        <taxon>Bacilli</taxon>
        <taxon>Bacillales</taxon>
        <taxon>Alicyclobacillaceae</taxon>
        <taxon>Alicyclobacillus</taxon>
    </lineage>
</organism>
<protein>
    <submittedName>
        <fullName evidence="1">Uncharacterized protein</fullName>
    </submittedName>
</protein>
<dbReference type="AlphaFoldDB" id="F8IIL0"/>
<accession>F8IIL0</accession>